<dbReference type="InterPro" id="IPR047109">
    <property type="entry name" value="CAD-like"/>
</dbReference>
<keyword evidence="6" id="KW-1185">Reference proteome</keyword>
<organism evidence="5 6">
    <name type="scientific">Gossypium stocksii</name>
    <dbReference type="NCBI Taxonomy" id="47602"/>
    <lineage>
        <taxon>Eukaryota</taxon>
        <taxon>Viridiplantae</taxon>
        <taxon>Streptophyta</taxon>
        <taxon>Embryophyta</taxon>
        <taxon>Tracheophyta</taxon>
        <taxon>Spermatophyta</taxon>
        <taxon>Magnoliopsida</taxon>
        <taxon>eudicotyledons</taxon>
        <taxon>Gunneridae</taxon>
        <taxon>Pentapetalae</taxon>
        <taxon>rosids</taxon>
        <taxon>malvids</taxon>
        <taxon>Malvales</taxon>
        <taxon>Malvaceae</taxon>
        <taxon>Malvoideae</taxon>
        <taxon>Gossypium</taxon>
    </lineage>
</organism>
<evidence type="ECO:0000256" key="4">
    <source>
        <dbReference type="ARBA" id="ARBA00023002"/>
    </source>
</evidence>
<dbReference type="AlphaFoldDB" id="A0A9D3V6R8"/>
<comment type="similarity">
    <text evidence="1">Belongs to the zinc-containing alcohol dehydrogenase family.</text>
</comment>
<dbReference type="GO" id="GO:0046872">
    <property type="term" value="F:metal ion binding"/>
    <property type="evidence" value="ECO:0007669"/>
    <property type="project" value="UniProtKB-KW"/>
</dbReference>
<reference evidence="5 6" key="1">
    <citation type="journal article" date="2021" name="Plant Biotechnol. J.">
        <title>Multi-omics assisted identification of the key and species-specific regulatory components of drought-tolerant mechanisms in Gossypium stocksii.</title>
        <authorList>
            <person name="Yu D."/>
            <person name="Ke L."/>
            <person name="Zhang D."/>
            <person name="Wu Y."/>
            <person name="Sun Y."/>
            <person name="Mei J."/>
            <person name="Sun J."/>
            <person name="Sun Y."/>
        </authorList>
    </citation>
    <scope>NUCLEOTIDE SEQUENCE [LARGE SCALE GENOMIC DNA]</scope>
    <source>
        <strain evidence="6">cv. E1</strain>
        <tissue evidence="5">Leaf</tissue>
    </source>
</reference>
<comment type="caution">
    <text evidence="5">The sequence shown here is derived from an EMBL/GenBank/DDBJ whole genome shotgun (WGS) entry which is preliminary data.</text>
</comment>
<evidence type="ECO:0008006" key="7">
    <source>
        <dbReference type="Google" id="ProtNLM"/>
    </source>
</evidence>
<evidence type="ECO:0000256" key="1">
    <source>
        <dbReference type="ARBA" id="ARBA00008072"/>
    </source>
</evidence>
<evidence type="ECO:0000256" key="2">
    <source>
        <dbReference type="ARBA" id="ARBA00022723"/>
    </source>
</evidence>
<dbReference type="SUPFAM" id="SSF51735">
    <property type="entry name" value="NAD(P)-binding Rossmann-fold domains"/>
    <property type="match status" value="1"/>
</dbReference>
<keyword evidence="2" id="KW-0479">Metal-binding</keyword>
<dbReference type="PANTHER" id="PTHR42683">
    <property type="entry name" value="ALDEHYDE REDUCTASE"/>
    <property type="match status" value="1"/>
</dbReference>
<evidence type="ECO:0000313" key="6">
    <source>
        <dbReference type="Proteomes" id="UP000828251"/>
    </source>
</evidence>
<name>A0A9D3V6R8_9ROSI</name>
<sequence length="112" mass="12474">MIDTVSAQHPLFLLFELLKSHGKLVLVGALEKPLELPVSPLPQGRKVVGGSMIGGMKETQEMIDFATKLNVKPDIEVIAMEYVNTAMEHLFKADFKYRFVINIENTLKATTS</sequence>
<proteinExistence type="inferred from homology"/>
<gene>
    <name evidence="5" type="ORF">J1N35_025524</name>
</gene>
<dbReference type="OrthoDB" id="1879366at2759"/>
<keyword evidence="3" id="KW-0862">Zinc</keyword>
<protein>
    <recommendedName>
        <fullName evidence="7">Alcohol dehydrogenase-like C-terminal domain-containing protein</fullName>
    </recommendedName>
</protein>
<dbReference type="Gene3D" id="3.90.180.10">
    <property type="entry name" value="Medium-chain alcohol dehydrogenases, catalytic domain"/>
    <property type="match status" value="1"/>
</dbReference>
<dbReference type="EMBL" id="JAIQCV010000008">
    <property type="protein sequence ID" value="KAH1073196.1"/>
    <property type="molecule type" value="Genomic_DNA"/>
</dbReference>
<evidence type="ECO:0000313" key="5">
    <source>
        <dbReference type="EMBL" id="KAH1073196.1"/>
    </source>
</evidence>
<dbReference type="GO" id="GO:0016616">
    <property type="term" value="F:oxidoreductase activity, acting on the CH-OH group of donors, NAD or NADP as acceptor"/>
    <property type="evidence" value="ECO:0007669"/>
    <property type="project" value="InterPro"/>
</dbReference>
<accession>A0A9D3V6R8</accession>
<evidence type="ECO:0000256" key="3">
    <source>
        <dbReference type="ARBA" id="ARBA00022833"/>
    </source>
</evidence>
<dbReference type="InterPro" id="IPR036291">
    <property type="entry name" value="NAD(P)-bd_dom_sf"/>
</dbReference>
<keyword evidence="4" id="KW-0560">Oxidoreductase</keyword>
<dbReference type="Proteomes" id="UP000828251">
    <property type="component" value="Unassembled WGS sequence"/>
</dbReference>
<dbReference type="Gene3D" id="3.40.50.720">
    <property type="entry name" value="NAD(P)-binding Rossmann-like Domain"/>
    <property type="match status" value="1"/>
</dbReference>